<keyword evidence="1" id="KW-0732">Signal</keyword>
<gene>
    <name evidence="2" type="ORF">CEXT_389501</name>
</gene>
<organism evidence="2 3">
    <name type="scientific">Caerostris extrusa</name>
    <name type="common">Bark spider</name>
    <name type="synonym">Caerostris bankana</name>
    <dbReference type="NCBI Taxonomy" id="172846"/>
    <lineage>
        <taxon>Eukaryota</taxon>
        <taxon>Metazoa</taxon>
        <taxon>Ecdysozoa</taxon>
        <taxon>Arthropoda</taxon>
        <taxon>Chelicerata</taxon>
        <taxon>Arachnida</taxon>
        <taxon>Araneae</taxon>
        <taxon>Araneomorphae</taxon>
        <taxon>Entelegynae</taxon>
        <taxon>Araneoidea</taxon>
        <taxon>Araneidae</taxon>
        <taxon>Caerostris</taxon>
    </lineage>
</organism>
<comment type="caution">
    <text evidence="2">The sequence shown here is derived from an EMBL/GenBank/DDBJ whole genome shotgun (WGS) entry which is preliminary data.</text>
</comment>
<name>A0AAV4PZA2_CAEEX</name>
<evidence type="ECO:0000256" key="1">
    <source>
        <dbReference type="SAM" id="SignalP"/>
    </source>
</evidence>
<evidence type="ECO:0000313" key="3">
    <source>
        <dbReference type="Proteomes" id="UP001054945"/>
    </source>
</evidence>
<dbReference type="Proteomes" id="UP001054945">
    <property type="component" value="Unassembled WGS sequence"/>
</dbReference>
<accession>A0AAV4PZA2</accession>
<keyword evidence="3" id="KW-1185">Reference proteome</keyword>
<proteinExistence type="predicted"/>
<sequence>MKRKSLIAVLLLLSQVKRNAFNLHQKFVRGSTKHTEIVTPLEDKRFPESVGNKKFLGINQVENTRSMQNCVNEQSSIMHHSKQSTSNFLKNAKNESVKQNQKSPNSENNLYKNLPIKGMIIFHLKFMKKVILLLIKNHFLE</sequence>
<feature type="chain" id="PRO_5043551275" evidence="1">
    <location>
        <begin position="21"/>
        <end position="141"/>
    </location>
</feature>
<feature type="signal peptide" evidence="1">
    <location>
        <begin position="1"/>
        <end position="20"/>
    </location>
</feature>
<protein>
    <submittedName>
        <fullName evidence="2">Uncharacterized protein</fullName>
    </submittedName>
</protein>
<dbReference type="AlphaFoldDB" id="A0AAV4PZA2"/>
<dbReference type="EMBL" id="BPLR01005440">
    <property type="protein sequence ID" value="GIY02389.1"/>
    <property type="molecule type" value="Genomic_DNA"/>
</dbReference>
<evidence type="ECO:0000313" key="2">
    <source>
        <dbReference type="EMBL" id="GIY02389.1"/>
    </source>
</evidence>
<reference evidence="2 3" key="1">
    <citation type="submission" date="2021-06" db="EMBL/GenBank/DDBJ databases">
        <title>Caerostris extrusa draft genome.</title>
        <authorList>
            <person name="Kono N."/>
            <person name="Arakawa K."/>
        </authorList>
    </citation>
    <scope>NUCLEOTIDE SEQUENCE [LARGE SCALE GENOMIC DNA]</scope>
</reference>